<organism evidence="3">
    <name type="scientific">Drosophila sechellia</name>
    <name type="common">Fruit fly</name>
    <dbReference type="NCBI Taxonomy" id="7238"/>
    <lineage>
        <taxon>Eukaryota</taxon>
        <taxon>Metazoa</taxon>
        <taxon>Ecdysozoa</taxon>
        <taxon>Arthropoda</taxon>
        <taxon>Hexapoda</taxon>
        <taxon>Insecta</taxon>
        <taxon>Pterygota</taxon>
        <taxon>Neoptera</taxon>
        <taxon>Endopterygota</taxon>
        <taxon>Diptera</taxon>
        <taxon>Brachycera</taxon>
        <taxon>Muscomorpha</taxon>
        <taxon>Ephydroidea</taxon>
        <taxon>Drosophilidae</taxon>
        <taxon>Drosophila</taxon>
        <taxon>Sophophora</taxon>
    </lineage>
</organism>
<name>B4HZJ1_DROSE</name>
<dbReference type="AlphaFoldDB" id="B4HZJ1"/>
<dbReference type="PANTHER" id="PTHR44281:SF2">
    <property type="entry name" value="SPINDLE ASSEMBLY ABNORMAL PROTEIN 6 HOMOLOG"/>
    <property type="match status" value="1"/>
</dbReference>
<dbReference type="STRING" id="7238.B4HZJ1"/>
<dbReference type="Gene3D" id="1.20.5.340">
    <property type="match status" value="1"/>
</dbReference>
<dbReference type="GO" id="GO:0005813">
    <property type="term" value="C:centrosome"/>
    <property type="evidence" value="ECO:0007669"/>
    <property type="project" value="EnsemblMetazoa"/>
</dbReference>
<keyword evidence="3" id="KW-1185">Reference proteome</keyword>
<dbReference type="PROSITE" id="PS51257">
    <property type="entry name" value="PROKAR_LIPOPROTEIN"/>
    <property type="match status" value="1"/>
</dbReference>
<dbReference type="HOGENOM" id="CLU_869514_0_0_1"/>
<dbReference type="GO" id="GO:0032053">
    <property type="term" value="P:ciliary basal body organization"/>
    <property type="evidence" value="ECO:0007669"/>
    <property type="project" value="EnsemblMetazoa"/>
</dbReference>
<protein>
    <submittedName>
        <fullName evidence="2">GM12845</fullName>
    </submittedName>
</protein>
<proteinExistence type="predicted"/>
<dbReference type="GO" id="GO:0007099">
    <property type="term" value="P:centriole replication"/>
    <property type="evidence" value="ECO:0007669"/>
    <property type="project" value="EnsemblMetazoa"/>
</dbReference>
<dbReference type="PhylomeDB" id="B4HZJ1"/>
<dbReference type="GO" id="GO:0071539">
    <property type="term" value="P:protein localization to centrosome"/>
    <property type="evidence" value="ECO:0007669"/>
    <property type="project" value="EnsemblMetazoa"/>
</dbReference>
<evidence type="ECO:0000313" key="3">
    <source>
        <dbReference type="Proteomes" id="UP000001292"/>
    </source>
</evidence>
<dbReference type="EMBL" id="CH480819">
    <property type="protein sequence ID" value="EDW53448.1"/>
    <property type="molecule type" value="Genomic_DNA"/>
</dbReference>
<dbReference type="PANTHER" id="PTHR44281">
    <property type="entry name" value="SPINDLE ASSEMBLY ABNORMAL PROTEIN 6 HOMOLOG"/>
    <property type="match status" value="1"/>
</dbReference>
<dbReference type="GO" id="GO:0005814">
    <property type="term" value="C:centriole"/>
    <property type="evidence" value="ECO:0007669"/>
    <property type="project" value="EnsemblMetazoa"/>
</dbReference>
<dbReference type="GO" id="GO:0036064">
    <property type="term" value="C:ciliary basal body"/>
    <property type="evidence" value="ECO:0007669"/>
    <property type="project" value="EnsemblMetazoa"/>
</dbReference>
<dbReference type="Proteomes" id="UP000001292">
    <property type="component" value="Unassembled WGS sequence"/>
</dbReference>
<dbReference type="SMR" id="B4HZJ1"/>
<gene>
    <name evidence="2" type="primary">Dsec\GM12845</name>
    <name evidence="2" type="ORF">Dsec_GM12845</name>
</gene>
<reference evidence="2 3" key="1">
    <citation type="journal article" date="2007" name="Nature">
        <title>Evolution of genes and genomes on the Drosophila phylogeny.</title>
        <authorList>
            <consortium name="Drosophila 12 Genomes Consortium"/>
            <person name="Clark A.G."/>
            <person name="Eisen M.B."/>
            <person name="Smith D.R."/>
            <person name="Bergman C.M."/>
            <person name="Oliver B."/>
            <person name="Markow T.A."/>
            <person name="Kaufman T.C."/>
            <person name="Kellis M."/>
            <person name="Gelbart W."/>
            <person name="Iyer V.N."/>
            <person name="Pollard D.A."/>
            <person name="Sackton T.B."/>
            <person name="Larracuente A.M."/>
            <person name="Singh N.D."/>
            <person name="Abad J.P."/>
            <person name="Abt D.N."/>
            <person name="Adryan B."/>
            <person name="Aguade M."/>
            <person name="Akashi H."/>
            <person name="Anderson W.W."/>
            <person name="Aquadro C.F."/>
            <person name="Ardell D.H."/>
            <person name="Arguello R."/>
            <person name="Artieri C.G."/>
            <person name="Barbash D.A."/>
            <person name="Barker D."/>
            <person name="Barsanti P."/>
            <person name="Batterham P."/>
            <person name="Batzoglou S."/>
            <person name="Begun D."/>
            <person name="Bhutkar A."/>
            <person name="Blanco E."/>
            <person name="Bosak S.A."/>
            <person name="Bradley R.K."/>
            <person name="Brand A.D."/>
            <person name="Brent M.R."/>
            <person name="Brooks A.N."/>
            <person name="Brown R.H."/>
            <person name="Butlin R.K."/>
            <person name="Caggese C."/>
            <person name="Calvi B.R."/>
            <person name="Bernardo de Carvalho A."/>
            <person name="Caspi A."/>
            <person name="Castrezana S."/>
            <person name="Celniker S.E."/>
            <person name="Chang J.L."/>
            <person name="Chapple C."/>
            <person name="Chatterji S."/>
            <person name="Chinwalla A."/>
            <person name="Civetta A."/>
            <person name="Clifton S.W."/>
            <person name="Comeron J.M."/>
            <person name="Costello J.C."/>
            <person name="Coyne J.A."/>
            <person name="Daub J."/>
            <person name="David R.G."/>
            <person name="Delcher A.L."/>
            <person name="Delehaunty K."/>
            <person name="Do C.B."/>
            <person name="Ebling H."/>
            <person name="Edwards K."/>
            <person name="Eickbush T."/>
            <person name="Evans J.D."/>
            <person name="Filipski A."/>
            <person name="Findeiss S."/>
            <person name="Freyhult E."/>
            <person name="Fulton L."/>
            <person name="Fulton R."/>
            <person name="Garcia A.C."/>
            <person name="Gardiner A."/>
            <person name="Garfield D.A."/>
            <person name="Garvin B.E."/>
            <person name="Gibson G."/>
            <person name="Gilbert D."/>
            <person name="Gnerre S."/>
            <person name="Godfrey J."/>
            <person name="Good R."/>
            <person name="Gotea V."/>
            <person name="Gravely B."/>
            <person name="Greenberg A.J."/>
            <person name="Griffiths-Jones S."/>
            <person name="Gross S."/>
            <person name="Guigo R."/>
            <person name="Gustafson E.A."/>
            <person name="Haerty W."/>
            <person name="Hahn M.W."/>
            <person name="Halligan D.L."/>
            <person name="Halpern A.L."/>
            <person name="Halter G.M."/>
            <person name="Han M.V."/>
            <person name="Heger A."/>
            <person name="Hillier L."/>
            <person name="Hinrichs A.S."/>
            <person name="Holmes I."/>
            <person name="Hoskins R.A."/>
            <person name="Hubisz M.J."/>
            <person name="Hultmark D."/>
            <person name="Huntley M.A."/>
            <person name="Jaffe D.B."/>
            <person name="Jagadeeshan S."/>
            <person name="Jeck W.R."/>
            <person name="Johnson J."/>
            <person name="Jones C.D."/>
            <person name="Jordan W.C."/>
            <person name="Karpen G.H."/>
            <person name="Kataoka E."/>
            <person name="Keightley P.D."/>
            <person name="Kheradpour P."/>
            <person name="Kirkness E.F."/>
            <person name="Koerich L.B."/>
            <person name="Kristiansen K."/>
            <person name="Kudrna D."/>
            <person name="Kulathinal R.J."/>
            <person name="Kumar S."/>
            <person name="Kwok R."/>
            <person name="Lander E."/>
            <person name="Langley C.H."/>
            <person name="Lapoint R."/>
            <person name="Lazzaro B.P."/>
            <person name="Lee S.J."/>
            <person name="Levesque L."/>
            <person name="Li R."/>
            <person name="Lin C.F."/>
            <person name="Lin M.F."/>
            <person name="Lindblad-Toh K."/>
            <person name="Llopart A."/>
            <person name="Long M."/>
            <person name="Low L."/>
            <person name="Lozovsky E."/>
            <person name="Lu J."/>
            <person name="Luo M."/>
            <person name="Machado C.A."/>
            <person name="Makalowski W."/>
            <person name="Marzo M."/>
            <person name="Matsuda M."/>
            <person name="Matzkin L."/>
            <person name="McAllister B."/>
            <person name="McBride C.S."/>
            <person name="McKernan B."/>
            <person name="McKernan K."/>
            <person name="Mendez-Lago M."/>
            <person name="Minx P."/>
            <person name="Mollenhauer M.U."/>
            <person name="Montooth K."/>
            <person name="Mount S.M."/>
            <person name="Mu X."/>
            <person name="Myers E."/>
            <person name="Negre B."/>
            <person name="Newfeld S."/>
            <person name="Nielsen R."/>
            <person name="Noor M.A."/>
            <person name="O'Grady P."/>
            <person name="Pachter L."/>
            <person name="Papaceit M."/>
            <person name="Parisi M.J."/>
            <person name="Parisi M."/>
            <person name="Parts L."/>
            <person name="Pedersen J.S."/>
            <person name="Pesole G."/>
            <person name="Phillippy A.M."/>
            <person name="Ponting C.P."/>
            <person name="Pop M."/>
            <person name="Porcelli D."/>
            <person name="Powell J.R."/>
            <person name="Prohaska S."/>
            <person name="Pruitt K."/>
            <person name="Puig M."/>
            <person name="Quesneville H."/>
            <person name="Ram K.R."/>
            <person name="Rand D."/>
            <person name="Rasmussen M.D."/>
            <person name="Reed L.K."/>
            <person name="Reenan R."/>
            <person name="Reily A."/>
            <person name="Remington K.A."/>
            <person name="Rieger T.T."/>
            <person name="Ritchie M.G."/>
            <person name="Robin C."/>
            <person name="Rogers Y.H."/>
            <person name="Rohde C."/>
            <person name="Rozas J."/>
            <person name="Rubenfield M.J."/>
            <person name="Ruiz A."/>
            <person name="Russo S."/>
            <person name="Salzberg S.L."/>
            <person name="Sanchez-Gracia A."/>
            <person name="Saranga D.J."/>
            <person name="Sato H."/>
            <person name="Schaeffer S.W."/>
            <person name="Schatz M.C."/>
            <person name="Schlenke T."/>
            <person name="Schwartz R."/>
            <person name="Segarra C."/>
            <person name="Singh R.S."/>
            <person name="Sirot L."/>
            <person name="Sirota M."/>
            <person name="Sisneros N.B."/>
            <person name="Smith C.D."/>
            <person name="Smith T.F."/>
            <person name="Spieth J."/>
            <person name="Stage D.E."/>
            <person name="Stark A."/>
            <person name="Stephan W."/>
            <person name="Strausberg R.L."/>
            <person name="Strempel S."/>
            <person name="Sturgill D."/>
            <person name="Sutton G."/>
            <person name="Sutton G.G."/>
            <person name="Tao W."/>
            <person name="Teichmann S."/>
            <person name="Tobari Y.N."/>
            <person name="Tomimura Y."/>
            <person name="Tsolas J.M."/>
            <person name="Valente V.L."/>
            <person name="Venter E."/>
            <person name="Venter J.C."/>
            <person name="Vicario S."/>
            <person name="Vieira F.G."/>
            <person name="Vilella A.J."/>
            <person name="Villasante A."/>
            <person name="Walenz B."/>
            <person name="Wang J."/>
            <person name="Wasserman M."/>
            <person name="Watts T."/>
            <person name="Wilson D."/>
            <person name="Wilson R.K."/>
            <person name="Wing R.A."/>
            <person name="Wolfner M.F."/>
            <person name="Wong A."/>
            <person name="Wong G.K."/>
            <person name="Wu C.I."/>
            <person name="Wu G."/>
            <person name="Yamamoto D."/>
            <person name="Yang H.P."/>
            <person name="Yang S.P."/>
            <person name="Yorke J.A."/>
            <person name="Yoshida K."/>
            <person name="Zdobnov E."/>
            <person name="Zhang P."/>
            <person name="Zhang Y."/>
            <person name="Zimin A.V."/>
            <person name="Baldwin J."/>
            <person name="Abdouelleil A."/>
            <person name="Abdulkadir J."/>
            <person name="Abebe A."/>
            <person name="Abera B."/>
            <person name="Abreu J."/>
            <person name="Acer S.C."/>
            <person name="Aftuck L."/>
            <person name="Alexander A."/>
            <person name="An P."/>
            <person name="Anderson E."/>
            <person name="Anderson S."/>
            <person name="Arachi H."/>
            <person name="Azer M."/>
            <person name="Bachantsang P."/>
            <person name="Barry A."/>
            <person name="Bayul T."/>
            <person name="Berlin A."/>
            <person name="Bessette D."/>
            <person name="Bloom T."/>
            <person name="Blye J."/>
            <person name="Boguslavskiy L."/>
            <person name="Bonnet C."/>
            <person name="Boukhgalter B."/>
            <person name="Bourzgui I."/>
            <person name="Brown A."/>
            <person name="Cahill P."/>
            <person name="Channer S."/>
            <person name="Cheshatsang Y."/>
            <person name="Chuda L."/>
            <person name="Citroen M."/>
            <person name="Collymore A."/>
            <person name="Cooke P."/>
            <person name="Costello M."/>
            <person name="D'Aco K."/>
            <person name="Daza R."/>
            <person name="De Haan G."/>
            <person name="DeGray S."/>
            <person name="DeMaso C."/>
            <person name="Dhargay N."/>
            <person name="Dooley K."/>
            <person name="Dooley E."/>
            <person name="Doricent M."/>
            <person name="Dorje P."/>
            <person name="Dorjee K."/>
            <person name="Dupes A."/>
            <person name="Elong R."/>
            <person name="Falk J."/>
            <person name="Farina A."/>
            <person name="Faro S."/>
            <person name="Ferguson D."/>
            <person name="Fisher S."/>
            <person name="Foley C.D."/>
            <person name="Franke A."/>
            <person name="Friedrich D."/>
            <person name="Gadbois L."/>
            <person name="Gearin G."/>
            <person name="Gearin C.R."/>
            <person name="Giannoukos G."/>
            <person name="Goode T."/>
            <person name="Graham J."/>
            <person name="Grandbois E."/>
            <person name="Grewal S."/>
            <person name="Gyaltsen K."/>
            <person name="Hafez N."/>
            <person name="Hagos B."/>
            <person name="Hall J."/>
            <person name="Henson C."/>
            <person name="Hollinger A."/>
            <person name="Honan T."/>
            <person name="Huard M.D."/>
            <person name="Hughes L."/>
            <person name="Hurhula B."/>
            <person name="Husby M.E."/>
            <person name="Kamat A."/>
            <person name="Kanga B."/>
            <person name="Kashin S."/>
            <person name="Khazanovich D."/>
            <person name="Kisner P."/>
            <person name="Lance K."/>
            <person name="Lara M."/>
            <person name="Lee W."/>
            <person name="Lennon N."/>
            <person name="Letendre F."/>
            <person name="LeVine R."/>
            <person name="Lipovsky A."/>
            <person name="Liu X."/>
            <person name="Liu J."/>
            <person name="Liu S."/>
            <person name="Lokyitsang T."/>
            <person name="Lokyitsang Y."/>
            <person name="Lubonja R."/>
            <person name="Lui A."/>
            <person name="MacDonald P."/>
            <person name="Magnisalis V."/>
            <person name="Maru K."/>
            <person name="Matthews C."/>
            <person name="McCusker W."/>
            <person name="McDonough S."/>
            <person name="Mehta T."/>
            <person name="Meldrim J."/>
            <person name="Meneus L."/>
            <person name="Mihai O."/>
            <person name="Mihalev A."/>
            <person name="Mihova T."/>
            <person name="Mittelman R."/>
            <person name="Mlenga V."/>
            <person name="Montmayeur A."/>
            <person name="Mulrain L."/>
            <person name="Navidi A."/>
            <person name="Naylor J."/>
            <person name="Negash T."/>
            <person name="Nguyen T."/>
            <person name="Nguyen N."/>
            <person name="Nicol R."/>
            <person name="Norbu C."/>
            <person name="Norbu N."/>
            <person name="Novod N."/>
            <person name="O'Neill B."/>
            <person name="Osman S."/>
            <person name="Markiewicz E."/>
            <person name="Oyono O.L."/>
            <person name="Patti C."/>
            <person name="Phunkhang P."/>
            <person name="Pierre F."/>
            <person name="Priest M."/>
            <person name="Raghuraman S."/>
            <person name="Rege F."/>
            <person name="Reyes R."/>
            <person name="Rise C."/>
            <person name="Rogov P."/>
            <person name="Ross K."/>
            <person name="Ryan E."/>
            <person name="Settipalli S."/>
            <person name="Shea T."/>
            <person name="Sherpa N."/>
            <person name="Shi L."/>
            <person name="Shih D."/>
            <person name="Sparrow T."/>
            <person name="Spaulding J."/>
            <person name="Stalker J."/>
            <person name="Stange-Thomann N."/>
            <person name="Stavropoulos S."/>
            <person name="Stone C."/>
            <person name="Strader C."/>
            <person name="Tesfaye S."/>
            <person name="Thomson T."/>
            <person name="Thoulutsang Y."/>
            <person name="Thoulutsang D."/>
            <person name="Topham K."/>
            <person name="Topping I."/>
            <person name="Tsamla T."/>
            <person name="Vassiliev H."/>
            <person name="Vo A."/>
            <person name="Wangchuk T."/>
            <person name="Wangdi T."/>
            <person name="Weiand M."/>
            <person name="Wilkinson J."/>
            <person name="Wilson A."/>
            <person name="Yadav S."/>
            <person name="Young G."/>
            <person name="Yu Q."/>
            <person name="Zembek L."/>
            <person name="Zhong D."/>
            <person name="Zimmer A."/>
            <person name="Zwirko Z."/>
            <person name="Jaffe D.B."/>
            <person name="Alvarez P."/>
            <person name="Brockman W."/>
            <person name="Butler J."/>
            <person name="Chin C."/>
            <person name="Gnerre S."/>
            <person name="Grabherr M."/>
            <person name="Kleber M."/>
            <person name="Mauceli E."/>
            <person name="MacCallum I."/>
        </authorList>
    </citation>
    <scope>NUCLEOTIDE SEQUENCE [LARGE SCALE GENOMIC DNA]</scope>
    <source>
        <strain evidence="3">Rob3c / Tucson 14021-0248.25</strain>
    </source>
</reference>
<dbReference type="GO" id="GO:0010457">
    <property type="term" value="P:centriole-centriole cohesion"/>
    <property type="evidence" value="ECO:0007669"/>
    <property type="project" value="EnsemblMetazoa"/>
</dbReference>
<evidence type="ECO:0000313" key="2">
    <source>
        <dbReference type="EMBL" id="EDW53448.1"/>
    </source>
</evidence>
<accession>B4HZJ1</accession>
<feature type="coiled-coil region" evidence="1">
    <location>
        <begin position="260"/>
        <end position="287"/>
    </location>
</feature>
<evidence type="ECO:0000256" key="1">
    <source>
        <dbReference type="SAM" id="Coils"/>
    </source>
</evidence>
<keyword evidence="1" id="KW-0175">Coiled coil</keyword>
<sequence>MFTKCISCCGLAIISVFFACLFVENCAALQKTLRHYEIFHKDDVVHRVVKRGAKHSTNPFNTIKEVEFTTLGKNFRLILHPHRDVLHSKFRAYAETADGNETVAQFDKASLEKAELKSAQEQAEKRCQTLSEELSCCKARVCTLKEQNDKLHGDVANVRKQERKLEYKIEDLKQHTAELQEHIQKGNKEKANLSAELEAEKKILHTKRQALEMASEEISKANQIIVKQSQELLNHKKTIAWRTEVALQQEKAVQAKESLLSLRENELREARITIEKLREEIPQQLQSMRKFAQGLEQKYSKQILILKERLAIPTGKENRR</sequence>
<feature type="coiled-coil region" evidence="1">
    <location>
        <begin position="106"/>
        <end position="231"/>
    </location>
</feature>